<dbReference type="EMBL" id="JASNWA010000004">
    <property type="protein sequence ID" value="KAK3176025.1"/>
    <property type="molecule type" value="Genomic_DNA"/>
</dbReference>
<proteinExistence type="predicted"/>
<dbReference type="InterPro" id="IPR052985">
    <property type="entry name" value="CoA-trans_III_biosynth/detox"/>
</dbReference>
<gene>
    <name evidence="1" type="ORF">OEA41_007347</name>
</gene>
<evidence type="ECO:0000313" key="2">
    <source>
        <dbReference type="Proteomes" id="UP001276659"/>
    </source>
</evidence>
<evidence type="ECO:0000313" key="1">
    <source>
        <dbReference type="EMBL" id="KAK3176025.1"/>
    </source>
</evidence>
<name>A0AAE0DQE4_9LECA</name>
<sequence length="154" mass="17457">MNCRQHATHEGIPCKNRLAHRAFEKYLQAFVSRVLAACAKEAAKGFLEIAGNSYLPPAPKADLMNRLNRFFTGALRPTCMGRKIVEEATTSLKKIGLEGHRPDLTEYYHCMNVIESHMKNFTMAELEDLNAKNSQAGAVCFKYEDFKQTLYVRP</sequence>
<organism evidence="1 2">
    <name type="scientific">Lepraria neglecta</name>
    <dbReference type="NCBI Taxonomy" id="209136"/>
    <lineage>
        <taxon>Eukaryota</taxon>
        <taxon>Fungi</taxon>
        <taxon>Dikarya</taxon>
        <taxon>Ascomycota</taxon>
        <taxon>Pezizomycotina</taxon>
        <taxon>Lecanoromycetes</taxon>
        <taxon>OSLEUM clade</taxon>
        <taxon>Lecanoromycetidae</taxon>
        <taxon>Lecanorales</taxon>
        <taxon>Lecanorineae</taxon>
        <taxon>Stereocaulaceae</taxon>
        <taxon>Lepraria</taxon>
    </lineage>
</organism>
<accession>A0AAE0DQE4</accession>
<comment type="caution">
    <text evidence="1">The sequence shown here is derived from an EMBL/GenBank/DDBJ whole genome shotgun (WGS) entry which is preliminary data.</text>
</comment>
<dbReference type="PANTHER" id="PTHR48229">
    <property type="entry name" value="CAIB/BAIF FAMILY ENZYME (AFU_ORTHOLOGUE AFUA_1G05360)-RELATED"/>
    <property type="match status" value="1"/>
</dbReference>
<reference evidence="1" key="1">
    <citation type="submission" date="2022-11" db="EMBL/GenBank/DDBJ databases">
        <title>Chromosomal genome sequence assembly and mating type (MAT) locus characterization of the leprose asexual lichenized fungus Lepraria neglecta (Nyl.) Erichsen.</title>
        <authorList>
            <person name="Allen J.L."/>
            <person name="Pfeffer B."/>
        </authorList>
    </citation>
    <scope>NUCLEOTIDE SEQUENCE</scope>
    <source>
        <strain evidence="1">Allen 5258</strain>
    </source>
</reference>
<keyword evidence="2" id="KW-1185">Reference proteome</keyword>
<dbReference type="Proteomes" id="UP001276659">
    <property type="component" value="Unassembled WGS sequence"/>
</dbReference>
<protein>
    <submittedName>
        <fullName evidence="1">Uncharacterized protein</fullName>
    </submittedName>
</protein>
<dbReference type="PANTHER" id="PTHR48229:SF1">
    <property type="entry name" value="ALPHA METHYLACYL-COA RACEMASE-RELATED"/>
    <property type="match status" value="1"/>
</dbReference>
<dbReference type="AlphaFoldDB" id="A0AAE0DQE4"/>